<evidence type="ECO:0000256" key="1">
    <source>
        <dbReference type="ARBA" id="ARBA00004613"/>
    </source>
</evidence>
<accession>A0ABR9EGE9</accession>
<gene>
    <name evidence="5" type="ORF">PAUR_b0028</name>
</gene>
<evidence type="ECO:0000256" key="2">
    <source>
        <dbReference type="ARBA" id="ARBA00022525"/>
    </source>
</evidence>
<protein>
    <recommendedName>
        <fullName evidence="7">Secreted protein</fullName>
    </recommendedName>
</protein>
<dbReference type="Pfam" id="PF14704">
    <property type="entry name" value="DERM"/>
    <property type="match status" value="1"/>
</dbReference>
<keyword evidence="2" id="KW-0964">Secreted</keyword>
<comment type="subcellular location">
    <subcellularLocation>
        <location evidence="1">Secreted</location>
    </subcellularLocation>
</comment>
<comment type="caution">
    <text evidence="5">The sequence shown here is derived from an EMBL/GenBank/DDBJ whole genome shotgun (WGS) entry which is preliminary data.</text>
</comment>
<organism evidence="5 6">
    <name type="scientific">Pseudoalteromonas aurantia 208</name>
    <dbReference type="NCBI Taxonomy" id="1314867"/>
    <lineage>
        <taxon>Bacteria</taxon>
        <taxon>Pseudomonadati</taxon>
        <taxon>Pseudomonadota</taxon>
        <taxon>Gammaproteobacteria</taxon>
        <taxon>Alteromonadales</taxon>
        <taxon>Pseudoalteromonadaceae</taxon>
        <taxon>Pseudoalteromonas</taxon>
    </lineage>
</organism>
<keyword evidence="4" id="KW-0732">Signal</keyword>
<dbReference type="Proteomes" id="UP000615755">
    <property type="component" value="Unassembled WGS sequence"/>
</dbReference>
<evidence type="ECO:0000256" key="4">
    <source>
        <dbReference type="SAM" id="SignalP"/>
    </source>
</evidence>
<dbReference type="InterPro" id="IPR026645">
    <property type="entry name" value="Dermatopontin"/>
</dbReference>
<dbReference type="PANTHER" id="PTHR15040:SF1">
    <property type="entry name" value="DERMATOPONTIN-LIKE ISOFORM X1"/>
    <property type="match status" value="1"/>
</dbReference>
<dbReference type="EMBL" id="AQGV01000015">
    <property type="protein sequence ID" value="MBE0370075.1"/>
    <property type="molecule type" value="Genomic_DNA"/>
</dbReference>
<keyword evidence="6" id="KW-1185">Reference proteome</keyword>
<reference evidence="5 6" key="1">
    <citation type="submission" date="2015-03" db="EMBL/GenBank/DDBJ databases">
        <title>Genome sequence of Pseudoalteromonas aurantia.</title>
        <authorList>
            <person name="Xie B.-B."/>
            <person name="Rong J.-C."/>
            <person name="Qin Q.-L."/>
            <person name="Zhang Y.-Z."/>
        </authorList>
    </citation>
    <scope>NUCLEOTIDE SEQUENCE [LARGE SCALE GENOMIC DNA]</scope>
    <source>
        <strain evidence="5 6">208</strain>
    </source>
</reference>
<feature type="signal peptide" evidence="4">
    <location>
        <begin position="1"/>
        <end position="24"/>
    </location>
</feature>
<evidence type="ECO:0008006" key="7">
    <source>
        <dbReference type="Google" id="ProtNLM"/>
    </source>
</evidence>
<dbReference type="RefSeq" id="WP_192509247.1">
    <property type="nucleotide sequence ID" value="NZ_AQGV01000015.1"/>
</dbReference>
<proteinExistence type="predicted"/>
<dbReference type="PANTHER" id="PTHR15040">
    <property type="entry name" value="DERMATOPONTIN-RELATED"/>
    <property type="match status" value="1"/>
</dbReference>
<keyword evidence="3" id="KW-1015">Disulfide bond</keyword>
<evidence type="ECO:0000256" key="3">
    <source>
        <dbReference type="ARBA" id="ARBA00023157"/>
    </source>
</evidence>
<evidence type="ECO:0000313" key="6">
    <source>
        <dbReference type="Proteomes" id="UP000615755"/>
    </source>
</evidence>
<sequence length="258" mass="28902">MKVQLLKSALALGLASLFSTSAMADNNEYMEYKLDSKVYRIPASQSENIETIIELIESGNSVDEYNVSERLVLEFEKEEATIYVGGALKVHSTLTSGYVNDFDQAFSYTCPSNMFIKSISSFHDNRTEDRRFNIVCAKYKAGNDRMYRKTTKWSGYVNSYDTAFNYSCPNGGFLAGITSRHNNGTEDRQFSFSCANMATSRSGASLTPESCNVTPLSSYDQAWNLGSNGALIGYASQHHNHYEDRRTQVSYCNSVSDW</sequence>
<feature type="chain" id="PRO_5047328434" description="Secreted protein" evidence="4">
    <location>
        <begin position="25"/>
        <end position="258"/>
    </location>
</feature>
<evidence type="ECO:0000313" key="5">
    <source>
        <dbReference type="EMBL" id="MBE0370075.1"/>
    </source>
</evidence>
<name>A0ABR9EGE9_9GAMM</name>